<keyword evidence="2 7" id="KW-0813">Transport</keyword>
<dbReference type="EMBL" id="SMRT01000003">
    <property type="protein sequence ID" value="TDF98713.1"/>
    <property type="molecule type" value="Genomic_DNA"/>
</dbReference>
<feature type="transmembrane region" description="Helical" evidence="7">
    <location>
        <begin position="152"/>
        <end position="172"/>
    </location>
</feature>
<evidence type="ECO:0000256" key="7">
    <source>
        <dbReference type="RuleBase" id="RU363032"/>
    </source>
</evidence>
<evidence type="ECO:0000256" key="3">
    <source>
        <dbReference type="ARBA" id="ARBA00022475"/>
    </source>
</evidence>
<accession>A0A4R5KS87</accession>
<dbReference type="SUPFAM" id="SSF161098">
    <property type="entry name" value="MetI-like"/>
    <property type="match status" value="1"/>
</dbReference>
<proteinExistence type="inferred from homology"/>
<dbReference type="InterPro" id="IPR035906">
    <property type="entry name" value="MetI-like_sf"/>
</dbReference>
<feature type="transmembrane region" description="Helical" evidence="7">
    <location>
        <begin position="119"/>
        <end position="140"/>
    </location>
</feature>
<feature type="transmembrane region" description="Helical" evidence="7">
    <location>
        <begin position="21"/>
        <end position="40"/>
    </location>
</feature>
<dbReference type="GO" id="GO:0005886">
    <property type="term" value="C:plasma membrane"/>
    <property type="evidence" value="ECO:0007669"/>
    <property type="project" value="UniProtKB-SubCell"/>
</dbReference>
<dbReference type="PROSITE" id="PS50928">
    <property type="entry name" value="ABC_TM1"/>
    <property type="match status" value="1"/>
</dbReference>
<name>A0A4R5KS87_9BACL</name>
<dbReference type="PANTHER" id="PTHR43744">
    <property type="entry name" value="ABC TRANSPORTER PERMEASE PROTEIN MG189-RELATED-RELATED"/>
    <property type="match status" value="1"/>
</dbReference>
<organism evidence="9 10">
    <name type="scientific">Paenibacillus piri</name>
    <dbReference type="NCBI Taxonomy" id="2547395"/>
    <lineage>
        <taxon>Bacteria</taxon>
        <taxon>Bacillati</taxon>
        <taxon>Bacillota</taxon>
        <taxon>Bacilli</taxon>
        <taxon>Bacillales</taxon>
        <taxon>Paenibacillaceae</taxon>
        <taxon>Paenibacillus</taxon>
    </lineage>
</organism>
<dbReference type="OrthoDB" id="153186at2"/>
<comment type="similarity">
    <text evidence="7">Belongs to the binding-protein-dependent transport system permease family.</text>
</comment>
<sequence length="303" mass="34092">MRKPDFSRRRQTVKNKLQPFDAINNVLLLLLSFVCVYPFINIAAVSVSDGVQVMSGKVYLLPQGLNLETFKYIFSTPRMGITQGMFNSLFYTVVGTVFAVCLTFATAYALSKKRVKGRYAIMMLFLIAWIFDAGLIPNYLINQKLGLVDSRWIMILPGAISTFLLIVTRSFLDTLPYELEESAFIDGANDLQIMGKIYFPLSTPVLATISVFYAVNIWNSFLTPMIYLRDKALHPIQLILYNLVIRPDPGSTTMENVISDGYTLLPKNIEAAVIVLAIFPILLVYPFAQRYFTQGMLLGSLKG</sequence>
<comment type="caution">
    <text evidence="9">The sequence shown here is derived from an EMBL/GenBank/DDBJ whole genome shotgun (WGS) entry which is preliminary data.</text>
</comment>
<feature type="transmembrane region" description="Helical" evidence="7">
    <location>
        <begin position="89"/>
        <end position="110"/>
    </location>
</feature>
<keyword evidence="4 7" id="KW-0812">Transmembrane</keyword>
<feature type="transmembrane region" description="Helical" evidence="7">
    <location>
        <begin position="269"/>
        <end position="288"/>
    </location>
</feature>
<evidence type="ECO:0000256" key="1">
    <source>
        <dbReference type="ARBA" id="ARBA00004651"/>
    </source>
</evidence>
<evidence type="ECO:0000313" key="10">
    <source>
        <dbReference type="Proteomes" id="UP000295636"/>
    </source>
</evidence>
<dbReference type="PANTHER" id="PTHR43744:SF9">
    <property type="entry name" value="POLYGALACTURONAN_RHAMNOGALACTURONAN TRANSPORT SYSTEM PERMEASE PROTEIN YTCP"/>
    <property type="match status" value="1"/>
</dbReference>
<dbReference type="Gene3D" id="1.10.3720.10">
    <property type="entry name" value="MetI-like"/>
    <property type="match status" value="1"/>
</dbReference>
<comment type="subcellular location">
    <subcellularLocation>
        <location evidence="1 7">Cell membrane</location>
        <topology evidence="1 7">Multi-pass membrane protein</topology>
    </subcellularLocation>
</comment>
<dbReference type="AlphaFoldDB" id="A0A4R5KS87"/>
<evidence type="ECO:0000256" key="2">
    <source>
        <dbReference type="ARBA" id="ARBA00022448"/>
    </source>
</evidence>
<keyword evidence="6 7" id="KW-0472">Membrane</keyword>
<gene>
    <name evidence="9" type="ORF">E1757_09275</name>
</gene>
<dbReference type="Pfam" id="PF00528">
    <property type="entry name" value="BPD_transp_1"/>
    <property type="match status" value="1"/>
</dbReference>
<reference evidence="9 10" key="1">
    <citation type="submission" date="2019-03" db="EMBL/GenBank/DDBJ databases">
        <title>This is whole genome sequence of Paenibacillus sp MS74 strain.</title>
        <authorList>
            <person name="Trinh H.N."/>
        </authorList>
    </citation>
    <scope>NUCLEOTIDE SEQUENCE [LARGE SCALE GENOMIC DNA]</scope>
    <source>
        <strain evidence="9 10">MS74</strain>
    </source>
</reference>
<dbReference type="InterPro" id="IPR000515">
    <property type="entry name" value="MetI-like"/>
</dbReference>
<feature type="transmembrane region" description="Helical" evidence="7">
    <location>
        <begin position="197"/>
        <end position="218"/>
    </location>
</feature>
<dbReference type="Proteomes" id="UP000295636">
    <property type="component" value="Unassembled WGS sequence"/>
</dbReference>
<protein>
    <submittedName>
        <fullName evidence="9">Carbohydrate ABC transporter permease</fullName>
    </submittedName>
</protein>
<dbReference type="GO" id="GO:0055085">
    <property type="term" value="P:transmembrane transport"/>
    <property type="evidence" value="ECO:0007669"/>
    <property type="project" value="InterPro"/>
</dbReference>
<feature type="domain" description="ABC transmembrane type-1" evidence="8">
    <location>
        <begin position="85"/>
        <end position="288"/>
    </location>
</feature>
<keyword evidence="5 7" id="KW-1133">Transmembrane helix</keyword>
<evidence type="ECO:0000256" key="5">
    <source>
        <dbReference type="ARBA" id="ARBA00022989"/>
    </source>
</evidence>
<evidence type="ECO:0000256" key="4">
    <source>
        <dbReference type="ARBA" id="ARBA00022692"/>
    </source>
</evidence>
<keyword evidence="10" id="KW-1185">Reference proteome</keyword>
<evidence type="ECO:0000256" key="6">
    <source>
        <dbReference type="ARBA" id="ARBA00023136"/>
    </source>
</evidence>
<evidence type="ECO:0000313" key="9">
    <source>
        <dbReference type="EMBL" id="TDF98713.1"/>
    </source>
</evidence>
<dbReference type="CDD" id="cd06261">
    <property type="entry name" value="TM_PBP2"/>
    <property type="match status" value="1"/>
</dbReference>
<evidence type="ECO:0000259" key="8">
    <source>
        <dbReference type="PROSITE" id="PS50928"/>
    </source>
</evidence>
<keyword evidence="3" id="KW-1003">Cell membrane</keyword>